<dbReference type="Gene3D" id="3.90.550.10">
    <property type="entry name" value="Spore Coat Polysaccharide Biosynthesis Protein SpsA, Chain A"/>
    <property type="match status" value="1"/>
</dbReference>
<organism evidence="1">
    <name type="scientific">Pontimicrobium sp. SW4</name>
    <dbReference type="NCBI Taxonomy" id="3153519"/>
    <lineage>
        <taxon>Bacteria</taxon>
        <taxon>Pseudomonadati</taxon>
        <taxon>Bacteroidota</taxon>
        <taxon>Flavobacteriia</taxon>
        <taxon>Flavobacteriales</taxon>
        <taxon>Flavobacteriaceae</taxon>
        <taxon>Pontimicrobium</taxon>
    </lineage>
</organism>
<dbReference type="EMBL" id="CP157199">
    <property type="protein sequence ID" value="XBG62021.1"/>
    <property type="molecule type" value="Genomic_DNA"/>
</dbReference>
<keyword evidence="1" id="KW-0808">Transferase</keyword>
<dbReference type="InterPro" id="IPR050793">
    <property type="entry name" value="CMP-NeuNAc_synthase"/>
</dbReference>
<sequence>MIGRRNLLKPLVKVKNIAIIPARGGSKRLPNKNMLMLSDMPLIAHSINFAKANRDIISDIYVSTNDENIKSLSLDLGVKVIDRPEELSGDFSTTVSALKHVLETINETVDNIILLQPTNPLRQKQLLKEAYVKYVDGDFDSLMTVSSSKRKLGKIDNDNFIPFNYKMGQRSQDMEPLYFENGLLYISKVDLILNDIILGSKNCPFIVNHPYELVDIDTKEDLKYAQFVLENYPNE</sequence>
<dbReference type="SUPFAM" id="SSF53448">
    <property type="entry name" value="Nucleotide-diphospho-sugar transferases"/>
    <property type="match status" value="1"/>
</dbReference>
<dbReference type="PANTHER" id="PTHR21485:SF6">
    <property type="entry name" value="N-ACYLNEURAMINATE CYTIDYLYLTRANSFERASE-RELATED"/>
    <property type="match status" value="1"/>
</dbReference>
<dbReference type="RefSeq" id="WP_347924950.1">
    <property type="nucleotide sequence ID" value="NZ_CP157199.1"/>
</dbReference>
<gene>
    <name evidence="1" type="ORF">ABGB03_03750</name>
</gene>
<dbReference type="InterPro" id="IPR003329">
    <property type="entry name" value="Cytidylyl_trans"/>
</dbReference>
<keyword evidence="1" id="KW-0548">Nucleotidyltransferase</keyword>
<reference evidence="1" key="1">
    <citation type="submission" date="2024-05" db="EMBL/GenBank/DDBJ databases">
        <title>Pontimicrobium maritimus sp. nov., isolated form sea water.</title>
        <authorList>
            <person name="Muhammad N."/>
            <person name="Vuong T.Q."/>
            <person name="Han H.L."/>
            <person name="Kim S.-G."/>
        </authorList>
    </citation>
    <scope>NUCLEOTIDE SEQUENCE</scope>
    <source>
        <strain evidence="1">SW4</strain>
    </source>
</reference>
<dbReference type="PANTHER" id="PTHR21485">
    <property type="entry name" value="HAD SUPERFAMILY MEMBERS CMAS AND KDSC"/>
    <property type="match status" value="1"/>
</dbReference>
<dbReference type="GO" id="GO:0008781">
    <property type="term" value="F:N-acylneuraminate cytidylyltransferase activity"/>
    <property type="evidence" value="ECO:0007669"/>
    <property type="project" value="TreeGrafter"/>
</dbReference>
<accession>A0AAU7BV57</accession>
<dbReference type="Pfam" id="PF02348">
    <property type="entry name" value="CTP_transf_3"/>
    <property type="match status" value="1"/>
</dbReference>
<name>A0AAU7BV57_9FLAO</name>
<evidence type="ECO:0000313" key="1">
    <source>
        <dbReference type="EMBL" id="XBG62021.1"/>
    </source>
</evidence>
<dbReference type="EC" id="2.7.7.-" evidence="1"/>
<dbReference type="InterPro" id="IPR029044">
    <property type="entry name" value="Nucleotide-diphossugar_trans"/>
</dbReference>
<dbReference type="CDD" id="cd02513">
    <property type="entry name" value="CMP-NeuAc_Synthase"/>
    <property type="match status" value="1"/>
</dbReference>
<dbReference type="AlphaFoldDB" id="A0AAU7BV57"/>
<protein>
    <submittedName>
        <fullName evidence="1">Acylneuraminate cytidylyltransferase family protein</fullName>
        <ecNumber evidence="1">2.7.7.-</ecNumber>
    </submittedName>
</protein>
<proteinExistence type="predicted"/>